<protein>
    <recommendedName>
        <fullName evidence="4">Transposase</fullName>
    </recommendedName>
</protein>
<evidence type="ECO:0008006" key="4">
    <source>
        <dbReference type="Google" id="ProtNLM"/>
    </source>
</evidence>
<reference evidence="2 3" key="1">
    <citation type="journal article" date="2021" name="Commun. Biol.">
        <title>The genome of Shorea leprosula (Dipterocarpaceae) highlights the ecological relevance of drought in aseasonal tropical rainforests.</title>
        <authorList>
            <person name="Ng K.K.S."/>
            <person name="Kobayashi M.J."/>
            <person name="Fawcett J.A."/>
            <person name="Hatakeyama M."/>
            <person name="Paape T."/>
            <person name="Ng C.H."/>
            <person name="Ang C.C."/>
            <person name="Tnah L.H."/>
            <person name="Lee C.T."/>
            <person name="Nishiyama T."/>
            <person name="Sese J."/>
            <person name="O'Brien M.J."/>
            <person name="Copetti D."/>
            <person name="Mohd Noor M.I."/>
            <person name="Ong R.C."/>
            <person name="Putra M."/>
            <person name="Sireger I.Z."/>
            <person name="Indrioko S."/>
            <person name="Kosugi Y."/>
            <person name="Izuno A."/>
            <person name="Isagi Y."/>
            <person name="Lee S.L."/>
            <person name="Shimizu K.K."/>
        </authorList>
    </citation>
    <scope>NUCLEOTIDE SEQUENCE [LARGE SCALE GENOMIC DNA]</scope>
    <source>
        <strain evidence="2">214</strain>
    </source>
</reference>
<accession>A0AAV5LXZ9</accession>
<feature type="compositionally biased region" description="Polar residues" evidence="1">
    <location>
        <begin position="23"/>
        <end position="43"/>
    </location>
</feature>
<gene>
    <name evidence="2" type="ORF">SLEP1_g49406</name>
</gene>
<evidence type="ECO:0000313" key="2">
    <source>
        <dbReference type="EMBL" id="GKV41939.1"/>
    </source>
</evidence>
<organism evidence="2 3">
    <name type="scientific">Rubroshorea leprosula</name>
    <dbReference type="NCBI Taxonomy" id="152421"/>
    <lineage>
        <taxon>Eukaryota</taxon>
        <taxon>Viridiplantae</taxon>
        <taxon>Streptophyta</taxon>
        <taxon>Embryophyta</taxon>
        <taxon>Tracheophyta</taxon>
        <taxon>Spermatophyta</taxon>
        <taxon>Magnoliopsida</taxon>
        <taxon>eudicotyledons</taxon>
        <taxon>Gunneridae</taxon>
        <taxon>Pentapetalae</taxon>
        <taxon>rosids</taxon>
        <taxon>malvids</taxon>
        <taxon>Malvales</taxon>
        <taxon>Dipterocarpaceae</taxon>
        <taxon>Rubroshorea</taxon>
    </lineage>
</organism>
<evidence type="ECO:0000313" key="3">
    <source>
        <dbReference type="Proteomes" id="UP001054252"/>
    </source>
</evidence>
<evidence type="ECO:0000256" key="1">
    <source>
        <dbReference type="SAM" id="MobiDB-lite"/>
    </source>
</evidence>
<name>A0AAV5LXZ9_9ROSI</name>
<comment type="caution">
    <text evidence="2">The sequence shown here is derived from an EMBL/GenBank/DDBJ whole genome shotgun (WGS) entry which is preliminary data.</text>
</comment>
<keyword evidence="3" id="KW-1185">Reference proteome</keyword>
<dbReference type="EMBL" id="BPVZ01000154">
    <property type="protein sequence ID" value="GKV41939.1"/>
    <property type="molecule type" value="Genomic_DNA"/>
</dbReference>
<feature type="region of interest" description="Disordered" evidence="1">
    <location>
        <begin position="1"/>
        <end position="76"/>
    </location>
</feature>
<sequence>MFGNPSGLARRRSSSSGSEGQHKLNQPQLFTNSGVAPDIQQTIDPLMDSNFAPDHDNEGPSSSIGKKGRGMNLKGIPPLENKESRKWVKLTSDKLQFADPKIPWVITTLWTSRFDGPYFTYECLPHSKVTEIYNCFKMIHVRDAFLNCMKHRWSGNVRDEKLKWEKDSTYVPCWIPAHIWSQLLTYWGLDEYKILSAKEAKNKSFGERLTHTTRSISFGIHEMQMIIKLN</sequence>
<proteinExistence type="predicted"/>
<dbReference type="AlphaFoldDB" id="A0AAV5LXZ9"/>
<dbReference type="Proteomes" id="UP001054252">
    <property type="component" value="Unassembled WGS sequence"/>
</dbReference>